<keyword evidence="1" id="KW-0472">Membrane</keyword>
<keyword evidence="1" id="KW-1133">Transmembrane helix</keyword>
<feature type="transmembrane region" description="Helical" evidence="1">
    <location>
        <begin position="80"/>
        <end position="102"/>
    </location>
</feature>
<dbReference type="GO" id="GO:0042048">
    <property type="term" value="P:olfactory behavior"/>
    <property type="evidence" value="ECO:0007669"/>
    <property type="project" value="TreeGrafter"/>
</dbReference>
<protein>
    <submittedName>
        <fullName evidence="2">Uncharacterized protein</fullName>
    </submittedName>
</protein>
<reference evidence="3" key="1">
    <citation type="submission" date="2011-07" db="EMBL/GenBank/DDBJ databases">
        <authorList>
            <consortium name="Caenorhabditis brenneri Sequencing and Analysis Consortium"/>
            <person name="Wilson R.K."/>
        </authorList>
    </citation>
    <scope>NUCLEOTIDE SEQUENCE [LARGE SCALE GENOMIC DNA]</scope>
    <source>
        <strain evidence="3">PB2801</strain>
    </source>
</reference>
<dbReference type="PANTHER" id="PTHR22943">
    <property type="entry name" value="7-TRANSMEMBRANE DOMAIN RECEPTOR C.ELEGANS"/>
    <property type="match status" value="1"/>
</dbReference>
<dbReference type="GO" id="GO:0005886">
    <property type="term" value="C:plasma membrane"/>
    <property type="evidence" value="ECO:0007669"/>
    <property type="project" value="TreeGrafter"/>
</dbReference>
<evidence type="ECO:0000256" key="1">
    <source>
        <dbReference type="SAM" id="Phobius"/>
    </source>
</evidence>
<dbReference type="eggNOG" id="ENOG502TJG5">
    <property type="taxonomic scope" value="Eukaryota"/>
</dbReference>
<evidence type="ECO:0000313" key="2">
    <source>
        <dbReference type="EMBL" id="EGT46633.1"/>
    </source>
</evidence>
<dbReference type="InParanoid" id="G0P710"/>
<gene>
    <name evidence="2" type="ORF">CAEBREN_32107</name>
</gene>
<dbReference type="AlphaFoldDB" id="G0P710"/>
<keyword evidence="3" id="KW-1185">Reference proteome</keyword>
<dbReference type="EMBL" id="GL380105">
    <property type="protein sequence ID" value="EGT46633.1"/>
    <property type="molecule type" value="Genomic_DNA"/>
</dbReference>
<dbReference type="OrthoDB" id="5839120at2759"/>
<feature type="transmembrane region" description="Helical" evidence="1">
    <location>
        <begin position="16"/>
        <end position="39"/>
    </location>
</feature>
<organism evidence="3">
    <name type="scientific">Caenorhabditis brenneri</name>
    <name type="common">Nematode worm</name>
    <dbReference type="NCBI Taxonomy" id="135651"/>
    <lineage>
        <taxon>Eukaryota</taxon>
        <taxon>Metazoa</taxon>
        <taxon>Ecdysozoa</taxon>
        <taxon>Nematoda</taxon>
        <taxon>Chromadorea</taxon>
        <taxon>Rhabditida</taxon>
        <taxon>Rhabditina</taxon>
        <taxon>Rhabditomorpha</taxon>
        <taxon>Rhabditoidea</taxon>
        <taxon>Rhabditidae</taxon>
        <taxon>Peloderinae</taxon>
        <taxon>Caenorhabditis</taxon>
    </lineage>
</organism>
<keyword evidence="1" id="KW-0812">Transmembrane</keyword>
<dbReference type="PANTHER" id="PTHR22943:SF89">
    <property type="entry name" value="SEVEN TM RECEPTOR"/>
    <property type="match status" value="1"/>
</dbReference>
<dbReference type="HOGENOM" id="CLU_1497529_0_0_1"/>
<dbReference type="GO" id="GO:0038022">
    <property type="term" value="F:G protein-coupled olfactory receptor activity"/>
    <property type="evidence" value="ECO:0007669"/>
    <property type="project" value="TreeGrafter"/>
</dbReference>
<dbReference type="Pfam" id="PF10326">
    <property type="entry name" value="7TM_GPCR_Str"/>
    <property type="match status" value="1"/>
</dbReference>
<sequence length="180" mass="20835">MGTYKYLLMGVSIFEILYSSIEIIVSPIVHSCHTVVLVLTVIKDSWIPKEYMMILTALFIYRFYVISGNPNIKYFNSWRLLFWISIVVSCGSIWGAIGYFTFGQDSKIDEFIRLDIQKELNLLPEEITYLAPHFYLKNEKGEKELNWISVHGMNGVCLIVVRCLKCKLPHKSQQSSQIPN</sequence>
<proteinExistence type="predicted"/>
<accession>G0P710</accession>
<feature type="transmembrane region" description="Helical" evidence="1">
    <location>
        <begin position="51"/>
        <end position="68"/>
    </location>
</feature>
<dbReference type="InterPro" id="IPR019428">
    <property type="entry name" value="7TM_GPCR_serpentine_rcpt_Str"/>
</dbReference>
<name>G0P710_CAEBE</name>
<dbReference type="Proteomes" id="UP000008068">
    <property type="component" value="Unassembled WGS sequence"/>
</dbReference>
<evidence type="ECO:0000313" key="3">
    <source>
        <dbReference type="Proteomes" id="UP000008068"/>
    </source>
</evidence>